<name>A0A645I1D5_9ZZZZ</name>
<accession>A0A645I1D5</accession>
<dbReference type="AlphaFoldDB" id="A0A645I1D5"/>
<evidence type="ECO:0008006" key="2">
    <source>
        <dbReference type="Google" id="ProtNLM"/>
    </source>
</evidence>
<dbReference type="InterPro" id="IPR002808">
    <property type="entry name" value="AdoCbi_amidolase"/>
</dbReference>
<reference evidence="1" key="1">
    <citation type="submission" date="2019-08" db="EMBL/GenBank/DDBJ databases">
        <authorList>
            <person name="Kucharzyk K."/>
            <person name="Murdoch R.W."/>
            <person name="Higgins S."/>
            <person name="Loffler F."/>
        </authorList>
    </citation>
    <scope>NUCLEOTIDE SEQUENCE</scope>
</reference>
<dbReference type="PANTHER" id="PTHR35336:SF5">
    <property type="entry name" value="ADENOSYLCOBINAMIDE AMIDOHYDROLASE"/>
    <property type="match status" value="1"/>
</dbReference>
<proteinExistence type="predicted"/>
<dbReference type="InterPro" id="IPR052209">
    <property type="entry name" value="CbiZ"/>
</dbReference>
<dbReference type="Pfam" id="PF01955">
    <property type="entry name" value="CbiZ"/>
    <property type="match status" value="1"/>
</dbReference>
<dbReference type="EMBL" id="VSSQ01104661">
    <property type="protein sequence ID" value="MPN45058.1"/>
    <property type="molecule type" value="Genomic_DNA"/>
</dbReference>
<gene>
    <name evidence="1" type="ORF">SDC9_192625</name>
</gene>
<sequence length="140" mass="14848">MTAGLSNQVVAGEVLENWEERHALSNERSRALRPGTINIIVVSSKPLTEVGKVNAVITATEAKTAALNYLGYKETGTTSDAVAIASPEGENGIDFTGTGTSIGIATARAVRKAVATALMRRDDFPVGYTDKKKEKLREGI</sequence>
<organism evidence="1">
    <name type="scientific">bioreactor metagenome</name>
    <dbReference type="NCBI Taxonomy" id="1076179"/>
    <lineage>
        <taxon>unclassified sequences</taxon>
        <taxon>metagenomes</taxon>
        <taxon>ecological metagenomes</taxon>
    </lineage>
</organism>
<protein>
    <recommendedName>
        <fullName evidence="2">Adenosylcobinamide amidohydrolase</fullName>
    </recommendedName>
</protein>
<evidence type="ECO:0000313" key="1">
    <source>
        <dbReference type="EMBL" id="MPN45058.1"/>
    </source>
</evidence>
<dbReference type="PANTHER" id="PTHR35336">
    <property type="entry name" value="ADENOSYLCOBINAMIDE AMIDOHYDROLASE"/>
    <property type="match status" value="1"/>
</dbReference>
<comment type="caution">
    <text evidence="1">The sequence shown here is derived from an EMBL/GenBank/DDBJ whole genome shotgun (WGS) entry which is preliminary data.</text>
</comment>